<dbReference type="EMBL" id="LAZR01040820">
    <property type="protein sequence ID" value="KKL13536.1"/>
    <property type="molecule type" value="Genomic_DNA"/>
</dbReference>
<organism evidence="1">
    <name type="scientific">marine sediment metagenome</name>
    <dbReference type="NCBI Taxonomy" id="412755"/>
    <lineage>
        <taxon>unclassified sequences</taxon>
        <taxon>metagenomes</taxon>
        <taxon>ecological metagenomes</taxon>
    </lineage>
</organism>
<sequence length="109" mass="12721">MLKEGDRSSPSETLHRVCLKEVRLLQQINMKITLDIAGEKYKAEADVFSEALKVIYKDSFGMVKTWGDFILEKDGKKSRLRYRPIQIKRAFLGRFANDLLEKRLTMLLK</sequence>
<protein>
    <submittedName>
        <fullName evidence="1">Uncharacterized protein</fullName>
    </submittedName>
</protein>
<accession>A0A0F9D6V3</accession>
<comment type="caution">
    <text evidence="1">The sequence shown here is derived from an EMBL/GenBank/DDBJ whole genome shotgun (WGS) entry which is preliminary data.</text>
</comment>
<name>A0A0F9D6V3_9ZZZZ</name>
<proteinExistence type="predicted"/>
<gene>
    <name evidence="1" type="ORF">LCGC14_2524780</name>
</gene>
<dbReference type="AlphaFoldDB" id="A0A0F9D6V3"/>
<reference evidence="1" key="1">
    <citation type="journal article" date="2015" name="Nature">
        <title>Complex archaea that bridge the gap between prokaryotes and eukaryotes.</title>
        <authorList>
            <person name="Spang A."/>
            <person name="Saw J.H."/>
            <person name="Jorgensen S.L."/>
            <person name="Zaremba-Niedzwiedzka K."/>
            <person name="Martijn J."/>
            <person name="Lind A.E."/>
            <person name="van Eijk R."/>
            <person name="Schleper C."/>
            <person name="Guy L."/>
            <person name="Ettema T.J."/>
        </authorList>
    </citation>
    <scope>NUCLEOTIDE SEQUENCE</scope>
</reference>
<evidence type="ECO:0000313" key="1">
    <source>
        <dbReference type="EMBL" id="KKL13536.1"/>
    </source>
</evidence>